<keyword evidence="6 10" id="KW-0472">Membrane</keyword>
<dbReference type="InterPro" id="IPR003660">
    <property type="entry name" value="HAMP_dom"/>
</dbReference>
<proteinExistence type="inferred from homology"/>
<dbReference type="GO" id="GO:0007165">
    <property type="term" value="P:signal transduction"/>
    <property type="evidence" value="ECO:0007669"/>
    <property type="project" value="UniProtKB-KW"/>
</dbReference>
<comment type="subcellular location">
    <subcellularLocation>
        <location evidence="1">Cell membrane</location>
        <topology evidence="1">Multi-pass membrane protein</topology>
    </subcellularLocation>
</comment>
<evidence type="ECO:0000313" key="13">
    <source>
        <dbReference type="EMBL" id="MBV7274390.1"/>
    </source>
</evidence>
<dbReference type="GO" id="GO:0005886">
    <property type="term" value="C:plasma membrane"/>
    <property type="evidence" value="ECO:0007669"/>
    <property type="project" value="UniProtKB-SubCell"/>
</dbReference>
<dbReference type="PROSITE" id="PS50111">
    <property type="entry name" value="CHEMOTAXIS_TRANSDUC_2"/>
    <property type="match status" value="1"/>
</dbReference>
<keyword evidence="3" id="KW-0145">Chemotaxis</keyword>
<dbReference type="SMART" id="SM00283">
    <property type="entry name" value="MA"/>
    <property type="match status" value="1"/>
</dbReference>
<evidence type="ECO:0000256" key="2">
    <source>
        <dbReference type="ARBA" id="ARBA00022475"/>
    </source>
</evidence>
<evidence type="ECO:0000259" key="12">
    <source>
        <dbReference type="PROSITE" id="PS50885"/>
    </source>
</evidence>
<feature type="domain" description="HAMP" evidence="12">
    <location>
        <begin position="307"/>
        <end position="361"/>
    </location>
</feature>
<dbReference type="PANTHER" id="PTHR32089:SF114">
    <property type="entry name" value="METHYL-ACCEPTING CHEMOTAXIS PROTEIN MCPB"/>
    <property type="match status" value="1"/>
</dbReference>
<dbReference type="InterPro" id="IPR004089">
    <property type="entry name" value="MCPsignal_dom"/>
</dbReference>
<feature type="domain" description="Methyl-accepting transducer" evidence="11">
    <location>
        <begin position="380"/>
        <end position="637"/>
    </location>
</feature>
<dbReference type="EMBL" id="JAEEGC010000076">
    <property type="protein sequence ID" value="MBV7274390.1"/>
    <property type="molecule type" value="Genomic_DNA"/>
</dbReference>
<evidence type="ECO:0000313" key="14">
    <source>
        <dbReference type="Proteomes" id="UP000694308"/>
    </source>
</evidence>
<evidence type="ECO:0000256" key="8">
    <source>
        <dbReference type="ARBA" id="ARBA00029447"/>
    </source>
</evidence>
<evidence type="ECO:0000259" key="11">
    <source>
        <dbReference type="PROSITE" id="PS50111"/>
    </source>
</evidence>
<accession>A0A949TZB5</accession>
<dbReference type="RefSeq" id="WP_218321456.1">
    <property type="nucleotide sequence ID" value="NZ_JAEEGC010000076.1"/>
</dbReference>
<dbReference type="Pfam" id="PF02743">
    <property type="entry name" value="dCache_1"/>
    <property type="match status" value="1"/>
</dbReference>
<keyword evidence="2" id="KW-1003">Cell membrane</keyword>
<evidence type="ECO:0000256" key="7">
    <source>
        <dbReference type="ARBA" id="ARBA00023224"/>
    </source>
</evidence>
<reference evidence="13" key="1">
    <citation type="submission" date="2020-12" db="EMBL/GenBank/DDBJ databases">
        <title>Clostridium thailandense sp. nov., a novel acetogenic bacterium isolated from peat land soil in Thailand.</title>
        <authorList>
            <person name="Chaikitkaew S."/>
            <person name="Birkeland N.K."/>
        </authorList>
    </citation>
    <scope>NUCLEOTIDE SEQUENCE</scope>
    <source>
        <strain evidence="13">PL3</strain>
    </source>
</reference>
<gene>
    <name evidence="13" type="ORF">I6U48_15950</name>
</gene>
<protein>
    <submittedName>
        <fullName evidence="13">Methyl-accepting chemotaxis protein</fullName>
    </submittedName>
</protein>
<feature type="transmembrane region" description="Helical" evidence="10">
    <location>
        <begin position="12"/>
        <end position="32"/>
    </location>
</feature>
<keyword evidence="5 10" id="KW-1133">Transmembrane helix</keyword>
<dbReference type="Proteomes" id="UP000694308">
    <property type="component" value="Unassembled WGS sequence"/>
</dbReference>
<evidence type="ECO:0000256" key="5">
    <source>
        <dbReference type="ARBA" id="ARBA00022989"/>
    </source>
</evidence>
<sequence length="666" mass="72365">MKRKKSIRGVMVGLLCAAAIIPLAVVGIFSYMSQTKIFKEELNSLFKSNLSEIMSVINTQTVSNSSITEMLTLNTDAQAILKDTQSSTRFIGTLNGIVQSHKNITNAYIGTTNGMFIVQPTQEVPAGFDPRQRPWYKDAVSKNGQIVITDPYEDSLKKGTFMVTFAKTVKDSSNGELVGVTAIDIKLDEISKLVGTKTVGEKGYIVLFDRNGTVIGSKDNSILNKTPKDLSWISKVISSNGETYEDNINGTNYFICTMKDSSTGWIAATFCPQSELLGKVNSARNTIIVVSLVSLLLALFLGSLSSKLITNPVLSLEKILERMKDGDFTEELDSDRISIHEIHKITEGINTVRNEMVSILSSIHAVSDNIDASSGKLKIIAEQSNAAGEEIAKVVQEIATGAGKQAESMDESQNLIIQLENEVVESISRAENMVQISMGVKNSTGNGTKIVKDLNEKFAITSNASKELSVKIKDLSEKSNEISSITETITAITEQTNLLALNASIEAARAGEAGKGFAVVAAEVRELAEQSSESAFLINKVINEIKLSISELLTKVDYNMSLSESTGQSVQITKQAFEDIFKNTVELEESIEVVDKSLNKISCHKDNVVLKIEEVSSVSQEIAATTEEVSASTEQQAAGLQEIVSSLEKLEGYSNNLNTLIKKFKI</sequence>
<evidence type="ECO:0000256" key="3">
    <source>
        <dbReference type="ARBA" id="ARBA00022500"/>
    </source>
</evidence>
<evidence type="ECO:0000256" key="1">
    <source>
        <dbReference type="ARBA" id="ARBA00004651"/>
    </source>
</evidence>
<evidence type="ECO:0000256" key="9">
    <source>
        <dbReference type="PROSITE-ProRule" id="PRU00284"/>
    </source>
</evidence>
<keyword evidence="4 10" id="KW-0812">Transmembrane</keyword>
<dbReference type="CDD" id="cd12913">
    <property type="entry name" value="PDC1_MCP_like"/>
    <property type="match status" value="1"/>
</dbReference>
<dbReference type="Pfam" id="PF00015">
    <property type="entry name" value="MCPsignal"/>
    <property type="match status" value="1"/>
</dbReference>
<organism evidence="13 14">
    <name type="scientific">Clostridium thailandense</name>
    <dbReference type="NCBI Taxonomy" id="2794346"/>
    <lineage>
        <taxon>Bacteria</taxon>
        <taxon>Bacillati</taxon>
        <taxon>Bacillota</taxon>
        <taxon>Clostridia</taxon>
        <taxon>Eubacteriales</taxon>
        <taxon>Clostridiaceae</taxon>
        <taxon>Clostridium</taxon>
    </lineage>
</organism>
<dbReference type="InterPro" id="IPR033479">
    <property type="entry name" value="dCache_1"/>
</dbReference>
<evidence type="ECO:0000256" key="10">
    <source>
        <dbReference type="SAM" id="Phobius"/>
    </source>
</evidence>
<dbReference type="CDD" id="cd12912">
    <property type="entry name" value="PDC2_MCP_like"/>
    <property type="match status" value="1"/>
</dbReference>
<evidence type="ECO:0000256" key="4">
    <source>
        <dbReference type="ARBA" id="ARBA00022692"/>
    </source>
</evidence>
<dbReference type="GO" id="GO:0006935">
    <property type="term" value="P:chemotaxis"/>
    <property type="evidence" value="ECO:0007669"/>
    <property type="project" value="UniProtKB-KW"/>
</dbReference>
<keyword evidence="14" id="KW-1185">Reference proteome</keyword>
<dbReference type="PANTHER" id="PTHR32089">
    <property type="entry name" value="METHYL-ACCEPTING CHEMOTAXIS PROTEIN MCPB"/>
    <property type="match status" value="1"/>
</dbReference>
<name>A0A949TZB5_9CLOT</name>
<keyword evidence="7 9" id="KW-0807">Transducer</keyword>
<dbReference type="AlphaFoldDB" id="A0A949TZB5"/>
<evidence type="ECO:0000256" key="6">
    <source>
        <dbReference type="ARBA" id="ARBA00023136"/>
    </source>
</evidence>
<comment type="caution">
    <text evidence="13">The sequence shown here is derived from an EMBL/GenBank/DDBJ whole genome shotgun (WGS) entry which is preliminary data.</text>
</comment>
<dbReference type="PROSITE" id="PS50885">
    <property type="entry name" value="HAMP"/>
    <property type="match status" value="1"/>
</dbReference>
<comment type="similarity">
    <text evidence="8">Belongs to the methyl-accepting chemotaxis (MCP) protein family.</text>
</comment>